<proteinExistence type="predicted"/>
<dbReference type="AlphaFoldDB" id="A0A5C6D5E3"/>
<evidence type="ECO:0000313" key="2">
    <source>
        <dbReference type="Proteomes" id="UP000319143"/>
    </source>
</evidence>
<reference evidence="1 2" key="1">
    <citation type="submission" date="2019-02" db="EMBL/GenBank/DDBJ databases">
        <title>Deep-cultivation of Planctomycetes and their phenomic and genomic characterization uncovers novel biology.</title>
        <authorList>
            <person name="Wiegand S."/>
            <person name="Jogler M."/>
            <person name="Boedeker C."/>
            <person name="Pinto D."/>
            <person name="Vollmers J."/>
            <person name="Rivas-Marin E."/>
            <person name="Kohn T."/>
            <person name="Peeters S.H."/>
            <person name="Heuer A."/>
            <person name="Rast P."/>
            <person name="Oberbeckmann S."/>
            <person name="Bunk B."/>
            <person name="Jeske O."/>
            <person name="Meyerdierks A."/>
            <person name="Storesund J.E."/>
            <person name="Kallscheuer N."/>
            <person name="Luecker S."/>
            <person name="Lage O.M."/>
            <person name="Pohl T."/>
            <person name="Merkel B.J."/>
            <person name="Hornburger P."/>
            <person name="Mueller R.-W."/>
            <person name="Bruemmer F."/>
            <person name="Labrenz M."/>
            <person name="Spormann A.M."/>
            <person name="Op Den Camp H."/>
            <person name="Overmann J."/>
            <person name="Amann R."/>
            <person name="Jetten M.S.M."/>
            <person name="Mascher T."/>
            <person name="Medema M.H."/>
            <person name="Devos D.P."/>
            <person name="Kaster A.-K."/>
            <person name="Ovreas L."/>
            <person name="Rohde M."/>
            <person name="Galperin M.Y."/>
            <person name="Jogler C."/>
        </authorList>
    </citation>
    <scope>NUCLEOTIDE SEQUENCE [LARGE SCALE GENOMIC DNA]</scope>
    <source>
        <strain evidence="1 2">Poly41</strain>
    </source>
</reference>
<dbReference type="Proteomes" id="UP000319143">
    <property type="component" value="Unassembled WGS sequence"/>
</dbReference>
<keyword evidence="2" id="KW-1185">Reference proteome</keyword>
<gene>
    <name evidence="1" type="ORF">Poly41_56670</name>
</gene>
<name>A0A5C6D5E3_9BACT</name>
<protein>
    <submittedName>
        <fullName evidence="1">Uncharacterized protein</fullName>
    </submittedName>
</protein>
<evidence type="ECO:0000313" key="1">
    <source>
        <dbReference type="EMBL" id="TWU32182.1"/>
    </source>
</evidence>
<accession>A0A5C6D5E3</accession>
<dbReference type="EMBL" id="SJPV01000013">
    <property type="protein sequence ID" value="TWU32182.1"/>
    <property type="molecule type" value="Genomic_DNA"/>
</dbReference>
<organism evidence="1 2">
    <name type="scientific">Novipirellula artificiosorum</name>
    <dbReference type="NCBI Taxonomy" id="2528016"/>
    <lineage>
        <taxon>Bacteria</taxon>
        <taxon>Pseudomonadati</taxon>
        <taxon>Planctomycetota</taxon>
        <taxon>Planctomycetia</taxon>
        <taxon>Pirellulales</taxon>
        <taxon>Pirellulaceae</taxon>
        <taxon>Novipirellula</taxon>
    </lineage>
</organism>
<sequence length="52" mass="5689">MTVRDEKYLTSMAAGYPTQAPQVSDLTDRQQLDLESANVLASLKYAGEELGL</sequence>
<dbReference type="RefSeq" id="WP_197231664.1">
    <property type="nucleotide sequence ID" value="NZ_SJPV01000013.1"/>
</dbReference>
<comment type="caution">
    <text evidence="1">The sequence shown here is derived from an EMBL/GenBank/DDBJ whole genome shotgun (WGS) entry which is preliminary data.</text>
</comment>